<comment type="cofactor">
    <cofactor evidence="1 6">
        <name>FAD</name>
        <dbReference type="ChEBI" id="CHEBI:57692"/>
    </cofactor>
</comment>
<evidence type="ECO:0000259" key="7">
    <source>
        <dbReference type="PROSITE" id="PS51324"/>
    </source>
</evidence>
<dbReference type="InterPro" id="IPR039799">
    <property type="entry name" value="ALR/ERV"/>
</dbReference>
<dbReference type="InterPro" id="IPR036774">
    <property type="entry name" value="ERV/ALR_sulphydryl_oxid_sf"/>
</dbReference>
<comment type="caution">
    <text evidence="8">The sequence shown here is derived from an EMBL/GenBank/DDBJ whole genome shotgun (WGS) entry which is preliminary data.</text>
</comment>
<evidence type="ECO:0000256" key="2">
    <source>
        <dbReference type="ARBA" id="ARBA00022630"/>
    </source>
</evidence>
<accession>A0A8H7BML7</accession>
<reference evidence="8" key="1">
    <citation type="submission" date="2020-01" db="EMBL/GenBank/DDBJ databases">
        <title>Genome Sequencing of Three Apophysomyces-Like Fungal Strains Confirms a Novel Fungal Genus in the Mucoromycota with divergent Burkholderia-like Endosymbiotic Bacteria.</title>
        <authorList>
            <person name="Stajich J.E."/>
            <person name="Macias A.M."/>
            <person name="Carter-House D."/>
            <person name="Lovett B."/>
            <person name="Kasson L.R."/>
            <person name="Berry K."/>
            <person name="Grigoriev I."/>
            <person name="Chang Y."/>
            <person name="Spatafora J."/>
            <person name="Kasson M.T."/>
        </authorList>
    </citation>
    <scope>NUCLEOTIDE SEQUENCE</scope>
    <source>
        <strain evidence="8">NRRL A-21654</strain>
    </source>
</reference>
<keyword evidence="9" id="KW-1185">Reference proteome</keyword>
<dbReference type="OrthoDB" id="17199at2759"/>
<keyword evidence="5" id="KW-1015">Disulfide bond</keyword>
<proteinExistence type="predicted"/>
<evidence type="ECO:0000256" key="1">
    <source>
        <dbReference type="ARBA" id="ARBA00001974"/>
    </source>
</evidence>
<dbReference type="PROSITE" id="PS51324">
    <property type="entry name" value="ERV_ALR"/>
    <property type="match status" value="1"/>
</dbReference>
<evidence type="ECO:0000256" key="3">
    <source>
        <dbReference type="ARBA" id="ARBA00022827"/>
    </source>
</evidence>
<feature type="domain" description="ERV/ALR sulfhydryl oxidase" evidence="7">
    <location>
        <begin position="21"/>
        <end position="121"/>
    </location>
</feature>
<dbReference type="GO" id="GO:0016971">
    <property type="term" value="F:flavin-dependent sulfhydryl oxidase activity"/>
    <property type="evidence" value="ECO:0007669"/>
    <property type="project" value="InterPro"/>
</dbReference>
<organism evidence="8 9">
    <name type="scientific">Apophysomyces ossiformis</name>
    <dbReference type="NCBI Taxonomy" id="679940"/>
    <lineage>
        <taxon>Eukaryota</taxon>
        <taxon>Fungi</taxon>
        <taxon>Fungi incertae sedis</taxon>
        <taxon>Mucoromycota</taxon>
        <taxon>Mucoromycotina</taxon>
        <taxon>Mucoromycetes</taxon>
        <taxon>Mucorales</taxon>
        <taxon>Mucorineae</taxon>
        <taxon>Mucoraceae</taxon>
        <taxon>Apophysomyces</taxon>
    </lineage>
</organism>
<evidence type="ECO:0000256" key="5">
    <source>
        <dbReference type="ARBA" id="ARBA00023157"/>
    </source>
</evidence>
<sequence length="132" mass="15105">MTDQPETANTMNADEWRRCNCPPDGPTLGNAAWTLLHTTAAYYPDRPAPSQMESMRSFINTFAENYPCWVCKEDFQAALAKEPVKVGSRKKLMAWLCARHNEVNEKLGKESFDCTKVFERWLDGPQRCNQAQ</sequence>
<gene>
    <name evidence="8" type="ORF">EC973_007204</name>
</gene>
<dbReference type="AlphaFoldDB" id="A0A8H7BML7"/>
<dbReference type="Proteomes" id="UP000605846">
    <property type="component" value="Unassembled WGS sequence"/>
</dbReference>
<dbReference type="GO" id="GO:0005739">
    <property type="term" value="C:mitochondrion"/>
    <property type="evidence" value="ECO:0007669"/>
    <property type="project" value="TreeGrafter"/>
</dbReference>
<dbReference type="SUPFAM" id="SSF69000">
    <property type="entry name" value="FAD-dependent thiol oxidase"/>
    <property type="match status" value="1"/>
</dbReference>
<keyword evidence="3 6" id="KW-0274">FAD</keyword>
<evidence type="ECO:0000256" key="4">
    <source>
        <dbReference type="ARBA" id="ARBA00023002"/>
    </source>
</evidence>
<dbReference type="Pfam" id="PF04777">
    <property type="entry name" value="Evr1_Alr"/>
    <property type="match status" value="1"/>
</dbReference>
<keyword evidence="2 6" id="KW-0285">Flavoprotein</keyword>
<dbReference type="EC" id="1.8.3.2" evidence="6"/>
<keyword evidence="4 6" id="KW-0560">Oxidoreductase</keyword>
<protein>
    <recommendedName>
        <fullName evidence="6">Sulfhydryl oxidase</fullName>
        <ecNumber evidence="6">1.8.3.2</ecNumber>
    </recommendedName>
</protein>
<dbReference type="Gene3D" id="1.20.120.310">
    <property type="entry name" value="ERV/ALR sulfhydryl oxidase domain"/>
    <property type="match status" value="1"/>
</dbReference>
<evidence type="ECO:0000313" key="8">
    <source>
        <dbReference type="EMBL" id="KAF7727745.1"/>
    </source>
</evidence>
<evidence type="ECO:0000313" key="9">
    <source>
        <dbReference type="Proteomes" id="UP000605846"/>
    </source>
</evidence>
<dbReference type="PANTHER" id="PTHR12645:SF0">
    <property type="entry name" value="FAD-LINKED SULFHYDRYL OXIDASE ALR"/>
    <property type="match status" value="1"/>
</dbReference>
<dbReference type="PANTHER" id="PTHR12645">
    <property type="entry name" value="ALR/ERV"/>
    <property type="match status" value="1"/>
</dbReference>
<dbReference type="GO" id="GO:0050660">
    <property type="term" value="F:flavin adenine dinucleotide binding"/>
    <property type="evidence" value="ECO:0007669"/>
    <property type="project" value="TreeGrafter"/>
</dbReference>
<dbReference type="InterPro" id="IPR017905">
    <property type="entry name" value="ERV/ALR_sulphydryl_oxidase"/>
</dbReference>
<dbReference type="EMBL" id="JABAYA010000050">
    <property type="protein sequence ID" value="KAF7727745.1"/>
    <property type="molecule type" value="Genomic_DNA"/>
</dbReference>
<comment type="catalytic activity">
    <reaction evidence="6">
        <text>2 R'C(R)SH + O2 = R'C(R)S-S(R)CR' + H2O2</text>
        <dbReference type="Rhea" id="RHEA:17357"/>
        <dbReference type="ChEBI" id="CHEBI:15379"/>
        <dbReference type="ChEBI" id="CHEBI:16240"/>
        <dbReference type="ChEBI" id="CHEBI:16520"/>
        <dbReference type="ChEBI" id="CHEBI:17412"/>
        <dbReference type="EC" id="1.8.3.2"/>
    </reaction>
</comment>
<name>A0A8H7BML7_9FUNG</name>
<evidence type="ECO:0000256" key="6">
    <source>
        <dbReference type="RuleBase" id="RU371123"/>
    </source>
</evidence>
<dbReference type="FunFam" id="1.20.120.310:FF:000002">
    <property type="entry name" value="Sulfhydryl oxidase"/>
    <property type="match status" value="1"/>
</dbReference>